<keyword evidence="13 16" id="KW-0472">Membrane</keyword>
<protein>
    <recommendedName>
        <fullName evidence="14">Sensor-like histidine kinase SenX3</fullName>
        <ecNumber evidence="4">2.7.13.3</ecNumber>
    </recommendedName>
</protein>
<evidence type="ECO:0000256" key="14">
    <source>
        <dbReference type="ARBA" id="ARBA00039401"/>
    </source>
</evidence>
<evidence type="ECO:0000256" key="16">
    <source>
        <dbReference type="SAM" id="Phobius"/>
    </source>
</evidence>
<feature type="domain" description="PAC" evidence="19">
    <location>
        <begin position="607"/>
        <end position="661"/>
    </location>
</feature>
<dbReference type="NCBIfam" id="TIGR00229">
    <property type="entry name" value="sensory_box"/>
    <property type="match status" value="1"/>
</dbReference>
<evidence type="ECO:0000256" key="6">
    <source>
        <dbReference type="ARBA" id="ARBA00022679"/>
    </source>
</evidence>
<organism evidence="21 22">
    <name type="scientific">Planobispora siamensis</name>
    <dbReference type="NCBI Taxonomy" id="936338"/>
    <lineage>
        <taxon>Bacteria</taxon>
        <taxon>Bacillati</taxon>
        <taxon>Actinomycetota</taxon>
        <taxon>Actinomycetes</taxon>
        <taxon>Streptosporangiales</taxon>
        <taxon>Streptosporangiaceae</taxon>
        <taxon>Planobispora</taxon>
    </lineage>
</organism>
<feature type="compositionally biased region" description="Gly residues" evidence="15">
    <location>
        <begin position="706"/>
        <end position="720"/>
    </location>
</feature>
<feature type="domain" description="PAS" evidence="18">
    <location>
        <begin position="372"/>
        <end position="412"/>
    </location>
</feature>
<sequence length="912" mass="96549">MNGVWNVVRRRLRQVPWAQAAPAVLAAALVAVVGLVLSGLSGAVLQRAQQRTADQGMDRRAALVNGAVTAEAGRYVDALRMMAAAMGASEPLTRARFVRLTRPLQQMRLAGASSIVFLVAAGDEDVPRVQEEWRERGAAGLNLAAEGTGREHIFSIFNEPLNGNRRQEAGIDATQAAEPSQALTEARRSGQVTVSDTYYLLGDRDLPAEHRQLSFVLTVPIHTETPADGGRRRFVGWVLMALHGQDFIGETLQRITQGTFDVRLRARHSGGAVMTVATLTATGARRSPPDMSRTGEVRVAQRTWQLEVAAAGASLPGASGALPATVATTGTVVSLLLAALVFVLAGSRARARAQVVAATAELRAAEAGARRQSGLLAAVLDSVGDGVGVIDEKGRFLLHNPAARQILGIDHDLDDIEEWQRRYGVFTPDGSAPIPTGELPVMRALTGQKVERVSMMIRHPGRPEGAIISVSAQPLDPAAGQTGAVAVFHDITDRTRADERLAAASAALQEELVRRTASEAELRVARDELAVQKAYLTQVLDAIDVNVITCDLDGVIVHANRVARSALPPADRPLTIAETTPVVHMTYSDGSAMTIEQTPLMRALRGEVVDLEMTVTPPGCGRQIVMMHARPLRHTDGNLIGAVASSYNITALREREAELQAFAGVVAHDLKRPLSAVRGFAELVYDDLAEEAEPAGPGATGPDATGPGGPRGATGRGGGRAALRMRHLDRVLSATARMSRLIDDLLLYAAARDAAVNPQTVDLDAMAREVVAEHVAAAGADRAGPAPQVYVGTLPHVLADPPLVRQLVDNLIGNAIKYTPPGQAPRVDVTPHPAPEGWACVEVADRGIGIPPGQHQAIFAGFHRVATAYSGTGLGLAICRRVVERHGGTIVAEDNPGGGARFRFTLPAAPQP</sequence>
<dbReference type="InterPro" id="IPR013656">
    <property type="entry name" value="PAS_4"/>
</dbReference>
<evidence type="ECO:0000256" key="9">
    <source>
        <dbReference type="ARBA" id="ARBA00022777"/>
    </source>
</evidence>
<evidence type="ECO:0000256" key="5">
    <source>
        <dbReference type="ARBA" id="ARBA00022553"/>
    </source>
</evidence>
<dbReference type="SUPFAM" id="SSF47384">
    <property type="entry name" value="Homodimeric domain of signal transducing histidine kinase"/>
    <property type="match status" value="1"/>
</dbReference>
<dbReference type="Pfam" id="PF03924">
    <property type="entry name" value="CHASE"/>
    <property type="match status" value="1"/>
</dbReference>
<dbReference type="Pfam" id="PF08448">
    <property type="entry name" value="PAS_4"/>
    <property type="match status" value="2"/>
</dbReference>
<dbReference type="InterPro" id="IPR035965">
    <property type="entry name" value="PAS-like_dom_sf"/>
</dbReference>
<dbReference type="InterPro" id="IPR000014">
    <property type="entry name" value="PAS"/>
</dbReference>
<keyword evidence="11 16" id="KW-1133">Transmembrane helix</keyword>
<dbReference type="SMART" id="SM00091">
    <property type="entry name" value="PAS"/>
    <property type="match status" value="2"/>
</dbReference>
<keyword evidence="12" id="KW-0902">Two-component regulatory system</keyword>
<dbReference type="InterPro" id="IPR000700">
    <property type="entry name" value="PAS-assoc_C"/>
</dbReference>
<dbReference type="GO" id="GO:0000156">
    <property type="term" value="F:phosphorelay response regulator activity"/>
    <property type="evidence" value="ECO:0007669"/>
    <property type="project" value="TreeGrafter"/>
</dbReference>
<dbReference type="InterPro" id="IPR006189">
    <property type="entry name" value="CHASE_dom"/>
</dbReference>
<dbReference type="GO" id="GO:0030295">
    <property type="term" value="F:protein kinase activator activity"/>
    <property type="evidence" value="ECO:0007669"/>
    <property type="project" value="TreeGrafter"/>
</dbReference>
<comment type="subcellular location">
    <subcellularLocation>
        <location evidence="3">Cell membrane</location>
    </subcellularLocation>
    <subcellularLocation>
        <location evidence="2">Membrane</location>
        <topology evidence="2">Multi-pass membrane protein</topology>
    </subcellularLocation>
</comment>
<dbReference type="Gene3D" id="3.30.450.350">
    <property type="entry name" value="CHASE domain"/>
    <property type="match status" value="1"/>
</dbReference>
<evidence type="ECO:0000256" key="12">
    <source>
        <dbReference type="ARBA" id="ARBA00023012"/>
    </source>
</evidence>
<dbReference type="PROSITE" id="PS50112">
    <property type="entry name" value="PAS"/>
    <property type="match status" value="1"/>
</dbReference>
<evidence type="ECO:0000256" key="10">
    <source>
        <dbReference type="ARBA" id="ARBA00022840"/>
    </source>
</evidence>
<dbReference type="SMART" id="SM00387">
    <property type="entry name" value="HATPase_c"/>
    <property type="match status" value="1"/>
</dbReference>
<dbReference type="EC" id="2.7.13.3" evidence="4"/>
<dbReference type="CDD" id="cd00082">
    <property type="entry name" value="HisKA"/>
    <property type="match status" value="1"/>
</dbReference>
<evidence type="ECO:0000259" key="20">
    <source>
        <dbReference type="PROSITE" id="PS50839"/>
    </source>
</evidence>
<dbReference type="Gene3D" id="1.10.287.130">
    <property type="match status" value="1"/>
</dbReference>
<evidence type="ECO:0000259" key="17">
    <source>
        <dbReference type="PROSITE" id="PS50109"/>
    </source>
</evidence>
<dbReference type="SMART" id="SM00388">
    <property type="entry name" value="HisKA"/>
    <property type="match status" value="1"/>
</dbReference>
<dbReference type="PANTHER" id="PTHR42878">
    <property type="entry name" value="TWO-COMPONENT HISTIDINE KINASE"/>
    <property type="match status" value="1"/>
</dbReference>
<evidence type="ECO:0000259" key="18">
    <source>
        <dbReference type="PROSITE" id="PS50112"/>
    </source>
</evidence>
<dbReference type="Gene3D" id="3.30.565.10">
    <property type="entry name" value="Histidine kinase-like ATPase, C-terminal domain"/>
    <property type="match status" value="1"/>
</dbReference>
<dbReference type="PROSITE" id="PS50109">
    <property type="entry name" value="HIS_KIN"/>
    <property type="match status" value="1"/>
</dbReference>
<keyword evidence="22" id="KW-1185">Reference proteome</keyword>
<evidence type="ECO:0000256" key="11">
    <source>
        <dbReference type="ARBA" id="ARBA00022989"/>
    </source>
</evidence>
<proteinExistence type="predicted"/>
<evidence type="ECO:0000256" key="2">
    <source>
        <dbReference type="ARBA" id="ARBA00004141"/>
    </source>
</evidence>
<feature type="transmembrane region" description="Helical" evidence="16">
    <location>
        <begin position="20"/>
        <end position="45"/>
    </location>
</feature>
<dbReference type="InterPro" id="IPR003594">
    <property type="entry name" value="HATPase_dom"/>
</dbReference>
<comment type="caution">
    <text evidence="21">The sequence shown here is derived from an EMBL/GenBank/DDBJ whole genome shotgun (WGS) entry which is preliminary data.</text>
</comment>
<dbReference type="GO" id="GO:0007234">
    <property type="term" value="P:osmosensory signaling via phosphorelay pathway"/>
    <property type="evidence" value="ECO:0007669"/>
    <property type="project" value="TreeGrafter"/>
</dbReference>
<feature type="domain" description="Histidine kinase" evidence="17">
    <location>
        <begin position="665"/>
        <end position="910"/>
    </location>
</feature>
<evidence type="ECO:0000256" key="15">
    <source>
        <dbReference type="SAM" id="MobiDB-lite"/>
    </source>
</evidence>
<keyword evidence="7 16" id="KW-0812">Transmembrane</keyword>
<dbReference type="EMBL" id="BOOJ01000032">
    <property type="protein sequence ID" value="GIH93248.1"/>
    <property type="molecule type" value="Genomic_DNA"/>
</dbReference>
<dbReference type="Pfam" id="PF02518">
    <property type="entry name" value="HATPase_c"/>
    <property type="match status" value="1"/>
</dbReference>
<dbReference type="InterPro" id="IPR036890">
    <property type="entry name" value="HATPase_C_sf"/>
</dbReference>
<dbReference type="AlphaFoldDB" id="A0A8J3SFF6"/>
<dbReference type="InterPro" id="IPR042240">
    <property type="entry name" value="CHASE_sf"/>
</dbReference>
<feature type="region of interest" description="Disordered" evidence="15">
    <location>
        <begin position="692"/>
        <end position="720"/>
    </location>
</feature>
<evidence type="ECO:0000256" key="8">
    <source>
        <dbReference type="ARBA" id="ARBA00022741"/>
    </source>
</evidence>
<evidence type="ECO:0000256" key="13">
    <source>
        <dbReference type="ARBA" id="ARBA00023136"/>
    </source>
</evidence>
<dbReference type="GO" id="GO:0005524">
    <property type="term" value="F:ATP binding"/>
    <property type="evidence" value="ECO:0007669"/>
    <property type="project" value="UniProtKB-KW"/>
</dbReference>
<dbReference type="PROSITE" id="PS50839">
    <property type="entry name" value="CHASE"/>
    <property type="match status" value="1"/>
</dbReference>
<name>A0A8J3SFF6_9ACTN</name>
<keyword evidence="10" id="KW-0067">ATP-binding</keyword>
<keyword evidence="5" id="KW-0597">Phosphoprotein</keyword>
<dbReference type="SUPFAM" id="SSF55785">
    <property type="entry name" value="PYP-like sensor domain (PAS domain)"/>
    <property type="match status" value="2"/>
</dbReference>
<keyword evidence="6" id="KW-0808">Transferase</keyword>
<dbReference type="SMART" id="SM01079">
    <property type="entry name" value="CHASE"/>
    <property type="match status" value="1"/>
</dbReference>
<feature type="compositionally biased region" description="Low complexity" evidence="15">
    <location>
        <begin position="694"/>
        <end position="705"/>
    </location>
</feature>
<dbReference type="PANTHER" id="PTHR42878:SF7">
    <property type="entry name" value="SENSOR HISTIDINE KINASE GLRK"/>
    <property type="match status" value="1"/>
</dbReference>
<dbReference type="InterPro" id="IPR004358">
    <property type="entry name" value="Sig_transdc_His_kin-like_C"/>
</dbReference>
<evidence type="ECO:0000256" key="3">
    <source>
        <dbReference type="ARBA" id="ARBA00004236"/>
    </source>
</evidence>
<evidence type="ECO:0000256" key="1">
    <source>
        <dbReference type="ARBA" id="ARBA00000085"/>
    </source>
</evidence>
<accession>A0A8J3SFF6</accession>
<dbReference type="GO" id="GO:0005886">
    <property type="term" value="C:plasma membrane"/>
    <property type="evidence" value="ECO:0007669"/>
    <property type="project" value="UniProtKB-SubCell"/>
</dbReference>
<dbReference type="InterPro" id="IPR005467">
    <property type="entry name" value="His_kinase_dom"/>
</dbReference>
<dbReference type="Gene3D" id="3.30.450.20">
    <property type="entry name" value="PAS domain"/>
    <property type="match status" value="2"/>
</dbReference>
<evidence type="ECO:0000256" key="4">
    <source>
        <dbReference type="ARBA" id="ARBA00012438"/>
    </source>
</evidence>
<comment type="catalytic activity">
    <reaction evidence="1">
        <text>ATP + protein L-histidine = ADP + protein N-phospho-L-histidine.</text>
        <dbReference type="EC" id="2.7.13.3"/>
    </reaction>
</comment>
<dbReference type="Proteomes" id="UP000619788">
    <property type="component" value="Unassembled WGS sequence"/>
</dbReference>
<dbReference type="PROSITE" id="PS50113">
    <property type="entry name" value="PAC"/>
    <property type="match status" value="1"/>
</dbReference>
<dbReference type="InterPro" id="IPR050351">
    <property type="entry name" value="BphY/WalK/GraS-like"/>
</dbReference>
<dbReference type="SUPFAM" id="SSF55874">
    <property type="entry name" value="ATPase domain of HSP90 chaperone/DNA topoisomerase II/histidine kinase"/>
    <property type="match status" value="1"/>
</dbReference>
<evidence type="ECO:0000256" key="7">
    <source>
        <dbReference type="ARBA" id="ARBA00022692"/>
    </source>
</evidence>
<evidence type="ECO:0000259" key="19">
    <source>
        <dbReference type="PROSITE" id="PS50113"/>
    </source>
</evidence>
<evidence type="ECO:0000313" key="21">
    <source>
        <dbReference type="EMBL" id="GIH93248.1"/>
    </source>
</evidence>
<feature type="domain" description="CHASE" evidence="20">
    <location>
        <begin position="156"/>
        <end position="256"/>
    </location>
</feature>
<keyword evidence="8" id="KW-0547">Nucleotide-binding</keyword>
<dbReference type="InterPro" id="IPR003661">
    <property type="entry name" value="HisK_dim/P_dom"/>
</dbReference>
<evidence type="ECO:0000313" key="22">
    <source>
        <dbReference type="Proteomes" id="UP000619788"/>
    </source>
</evidence>
<reference evidence="21 22" key="1">
    <citation type="submission" date="2021-01" db="EMBL/GenBank/DDBJ databases">
        <title>Whole genome shotgun sequence of Planobispora siamensis NBRC 107568.</title>
        <authorList>
            <person name="Komaki H."/>
            <person name="Tamura T."/>
        </authorList>
    </citation>
    <scope>NUCLEOTIDE SEQUENCE [LARGE SCALE GENOMIC DNA]</scope>
    <source>
        <strain evidence="21 22">NBRC 107568</strain>
    </source>
</reference>
<keyword evidence="9" id="KW-0418">Kinase</keyword>
<dbReference type="InterPro" id="IPR036097">
    <property type="entry name" value="HisK_dim/P_sf"/>
</dbReference>
<dbReference type="PRINTS" id="PR00344">
    <property type="entry name" value="BCTRLSENSOR"/>
</dbReference>
<gene>
    <name evidence="21" type="ORF">Psi01_38780</name>
</gene>
<dbReference type="GO" id="GO:0000155">
    <property type="term" value="F:phosphorelay sensor kinase activity"/>
    <property type="evidence" value="ECO:0007669"/>
    <property type="project" value="InterPro"/>
</dbReference>